<sequence>MDHRVFLVVLDSFGIGAEPDAGDFGDVGSNTLATIVQSPFYHTPNLERLGLFQIDGVECKKSATIPLGAYGRMQEQSRGKDTTVGHWEIAGLISEKPLPTYPEGFPDSVIRAFAEKTGRGVLCNRPYSGTEVIARYGREHEETGKLIVYTSADSVFQIAAHEKVVPVETLYEYCRIARKILTGEHGVGRVIARPFEGEFPNYVRTSRRHDFSLEPPGETMLDVLSAHGLDTISIGKIYDIFAGRGIGRSILTRNNTDGIRKLLDMQKEAFHGLCFVNLVDFDMLYGHRNDIDGYAKAAAEFDQALGEFMGQMHKEDILMITADHGCDPGFPGTDHTREYTPLLVYGDGIRENCSLGTRTAFADIGKTILSVFGLEGDHISGNSFWDEIRKRPV</sequence>
<dbReference type="SUPFAM" id="SSF143856">
    <property type="entry name" value="DeoB insert domain-like"/>
    <property type="match status" value="1"/>
</dbReference>
<evidence type="ECO:0000256" key="3">
    <source>
        <dbReference type="ARBA" id="ARBA00023211"/>
    </source>
</evidence>
<dbReference type="Pfam" id="PF01676">
    <property type="entry name" value="Metalloenzyme"/>
    <property type="match status" value="1"/>
</dbReference>
<dbReference type="PANTHER" id="PTHR21110">
    <property type="entry name" value="PHOSPHOPENTOMUTASE"/>
    <property type="match status" value="1"/>
</dbReference>
<dbReference type="InterPro" id="IPR017850">
    <property type="entry name" value="Alkaline_phosphatase_core_sf"/>
</dbReference>
<feature type="domain" description="Metalloenzyme" evidence="7">
    <location>
        <begin position="4"/>
        <end position="375"/>
    </location>
</feature>
<comment type="catalytic activity">
    <reaction evidence="5">
        <text>alpha-D-ribose 1-phosphate = D-ribose 5-phosphate</text>
        <dbReference type="Rhea" id="RHEA:18793"/>
        <dbReference type="ChEBI" id="CHEBI:57720"/>
        <dbReference type="ChEBI" id="CHEBI:78346"/>
        <dbReference type="EC" id="5.4.2.7"/>
    </reaction>
</comment>
<dbReference type="GO" id="GO:0009117">
    <property type="term" value="P:nucleotide metabolic process"/>
    <property type="evidence" value="ECO:0007669"/>
    <property type="project" value="UniProtKB-UniRule"/>
</dbReference>
<dbReference type="GO" id="GO:0030145">
    <property type="term" value="F:manganese ion binding"/>
    <property type="evidence" value="ECO:0007669"/>
    <property type="project" value="UniProtKB-UniRule"/>
</dbReference>
<dbReference type="HAMAP" id="MF_00740">
    <property type="entry name" value="Phosphopentomut"/>
    <property type="match status" value="1"/>
</dbReference>
<feature type="binding site" evidence="5">
    <location>
        <position position="335"/>
    </location>
    <ligand>
        <name>Mn(2+)</name>
        <dbReference type="ChEBI" id="CHEBI:29035"/>
        <label>2</label>
    </ligand>
</feature>
<dbReference type="SUPFAM" id="SSF53649">
    <property type="entry name" value="Alkaline phosphatase-like"/>
    <property type="match status" value="1"/>
</dbReference>
<dbReference type="GO" id="GO:0043094">
    <property type="term" value="P:metabolic compound salvage"/>
    <property type="evidence" value="ECO:0007669"/>
    <property type="project" value="UniProtKB-UniRule"/>
</dbReference>
<evidence type="ECO:0000256" key="4">
    <source>
        <dbReference type="ARBA" id="ARBA00023235"/>
    </source>
</evidence>
<dbReference type="AlphaFoldDB" id="A0A9D2B2Z4"/>
<protein>
    <recommendedName>
        <fullName evidence="5 6">Phosphopentomutase</fullName>
        <ecNumber evidence="5 6">5.4.2.7</ecNumber>
    </recommendedName>
    <alternativeName>
        <fullName evidence="5">Phosphodeoxyribomutase</fullName>
    </alternativeName>
</protein>
<comment type="caution">
    <text evidence="8">The sequence shown here is derived from an EMBL/GenBank/DDBJ whole genome shotgun (WGS) entry which is preliminary data.</text>
</comment>
<evidence type="ECO:0000256" key="5">
    <source>
        <dbReference type="HAMAP-Rule" id="MF_00740"/>
    </source>
</evidence>
<comment type="similarity">
    <text evidence="1 5">Belongs to the phosphopentomutase family.</text>
</comment>
<evidence type="ECO:0000313" key="8">
    <source>
        <dbReference type="EMBL" id="HIX59258.1"/>
    </source>
</evidence>
<dbReference type="Gene3D" id="3.40.720.10">
    <property type="entry name" value="Alkaline Phosphatase, subunit A"/>
    <property type="match status" value="1"/>
</dbReference>
<dbReference type="Proteomes" id="UP000886817">
    <property type="component" value="Unassembled WGS sequence"/>
</dbReference>
<dbReference type="GO" id="GO:0006018">
    <property type="term" value="P:2-deoxyribose 1-phosphate catabolic process"/>
    <property type="evidence" value="ECO:0007669"/>
    <property type="project" value="UniProtKB-UniRule"/>
</dbReference>
<evidence type="ECO:0000313" key="9">
    <source>
        <dbReference type="Proteomes" id="UP000886817"/>
    </source>
</evidence>
<reference evidence="8" key="1">
    <citation type="journal article" date="2021" name="PeerJ">
        <title>Extensive microbial diversity within the chicken gut microbiome revealed by metagenomics and culture.</title>
        <authorList>
            <person name="Gilroy R."/>
            <person name="Ravi A."/>
            <person name="Getino M."/>
            <person name="Pursley I."/>
            <person name="Horton D.L."/>
            <person name="Alikhan N.F."/>
            <person name="Baker D."/>
            <person name="Gharbi K."/>
            <person name="Hall N."/>
            <person name="Watson M."/>
            <person name="Adriaenssens E.M."/>
            <person name="Foster-Nyarko E."/>
            <person name="Jarju S."/>
            <person name="Secka A."/>
            <person name="Antonio M."/>
            <person name="Oren A."/>
            <person name="Chaudhuri R.R."/>
            <person name="La Ragione R."/>
            <person name="Hildebrand F."/>
            <person name="Pallen M.J."/>
        </authorList>
    </citation>
    <scope>NUCLEOTIDE SEQUENCE</scope>
    <source>
        <strain evidence="8">ChiSjej1B19-8411</strain>
    </source>
</reference>
<feature type="binding site" evidence="5">
    <location>
        <position position="324"/>
    </location>
    <ligand>
        <name>Mn(2+)</name>
        <dbReference type="ChEBI" id="CHEBI:29035"/>
        <label>1</label>
    </ligand>
</feature>
<gene>
    <name evidence="5" type="primary">deoB</name>
    <name evidence="8" type="ORF">IAA45_06025</name>
</gene>
<dbReference type="NCBIfam" id="TIGR01696">
    <property type="entry name" value="deoB"/>
    <property type="match status" value="1"/>
</dbReference>
<keyword evidence="3 5" id="KW-0464">Manganese</keyword>
<keyword evidence="5" id="KW-0963">Cytoplasm</keyword>
<feature type="binding site" evidence="5">
    <location>
        <position position="323"/>
    </location>
    <ligand>
        <name>Mn(2+)</name>
        <dbReference type="ChEBI" id="CHEBI:29035"/>
        <label>1</label>
    </ligand>
</feature>
<reference evidence="8" key="2">
    <citation type="submission" date="2021-04" db="EMBL/GenBank/DDBJ databases">
        <authorList>
            <person name="Gilroy R."/>
        </authorList>
    </citation>
    <scope>NUCLEOTIDE SEQUENCE</scope>
    <source>
        <strain evidence="8">ChiSjej1B19-8411</strain>
    </source>
</reference>
<dbReference type="NCBIfam" id="NF003766">
    <property type="entry name" value="PRK05362.1"/>
    <property type="match status" value="1"/>
</dbReference>
<comment type="pathway">
    <text evidence="5">Carbohydrate degradation; 2-deoxy-D-ribose 1-phosphate degradation; D-glyceraldehyde 3-phosphate and acetaldehyde from 2-deoxy-alpha-D-ribose 1-phosphate: step 1/2.</text>
</comment>
<evidence type="ECO:0000256" key="6">
    <source>
        <dbReference type="NCBIfam" id="TIGR01696"/>
    </source>
</evidence>
<organism evidence="8 9">
    <name type="scientific">Candidatus Blautia gallistercoris</name>
    <dbReference type="NCBI Taxonomy" id="2838490"/>
    <lineage>
        <taxon>Bacteria</taxon>
        <taxon>Bacillati</taxon>
        <taxon>Bacillota</taxon>
        <taxon>Clostridia</taxon>
        <taxon>Lachnospirales</taxon>
        <taxon>Lachnospiraceae</taxon>
        <taxon>Blautia</taxon>
    </lineage>
</organism>
<keyword evidence="4 5" id="KW-0413">Isomerase</keyword>
<dbReference type="PIRSF" id="PIRSF001491">
    <property type="entry name" value="Ppentomutase"/>
    <property type="match status" value="1"/>
</dbReference>
<dbReference type="GO" id="GO:0008973">
    <property type="term" value="F:phosphopentomutase activity"/>
    <property type="evidence" value="ECO:0007669"/>
    <property type="project" value="UniProtKB-UniRule"/>
</dbReference>
<dbReference type="InterPro" id="IPR024052">
    <property type="entry name" value="Phosphopentomutase_DeoB_cap_sf"/>
</dbReference>
<dbReference type="InterPro" id="IPR006124">
    <property type="entry name" value="Metalloenzyme"/>
</dbReference>
<dbReference type="EMBL" id="DXEX01000134">
    <property type="protein sequence ID" value="HIX59258.1"/>
    <property type="molecule type" value="Genomic_DNA"/>
</dbReference>
<proteinExistence type="inferred from homology"/>
<keyword evidence="2 5" id="KW-0479">Metal-binding</keyword>
<name>A0A9D2B2Z4_9FIRM</name>
<dbReference type="GO" id="GO:0005829">
    <property type="term" value="C:cytosol"/>
    <property type="evidence" value="ECO:0007669"/>
    <property type="project" value="TreeGrafter"/>
</dbReference>
<accession>A0A9D2B2Z4</accession>
<comment type="cofactor">
    <cofactor evidence="5">
        <name>Mn(2+)</name>
        <dbReference type="ChEBI" id="CHEBI:29035"/>
    </cofactor>
    <text evidence="5">Binds 2 manganese ions.</text>
</comment>
<comment type="catalytic activity">
    <reaction evidence="5">
        <text>2-deoxy-alpha-D-ribose 1-phosphate = 2-deoxy-D-ribose 5-phosphate</text>
        <dbReference type="Rhea" id="RHEA:27658"/>
        <dbReference type="ChEBI" id="CHEBI:57259"/>
        <dbReference type="ChEBI" id="CHEBI:62877"/>
        <dbReference type="EC" id="5.4.2.7"/>
    </reaction>
</comment>
<dbReference type="Gene3D" id="3.30.70.1250">
    <property type="entry name" value="Phosphopentomutase"/>
    <property type="match status" value="1"/>
</dbReference>
<feature type="binding site" evidence="5">
    <location>
        <position position="11"/>
    </location>
    <ligand>
        <name>Mn(2+)</name>
        <dbReference type="ChEBI" id="CHEBI:29035"/>
        <label>1</label>
    </ligand>
</feature>
<evidence type="ECO:0000256" key="1">
    <source>
        <dbReference type="ARBA" id="ARBA00010373"/>
    </source>
</evidence>
<feature type="binding site" evidence="5">
    <location>
        <position position="287"/>
    </location>
    <ligand>
        <name>Mn(2+)</name>
        <dbReference type="ChEBI" id="CHEBI:29035"/>
        <label>2</label>
    </ligand>
</feature>
<dbReference type="GO" id="GO:0000287">
    <property type="term" value="F:magnesium ion binding"/>
    <property type="evidence" value="ECO:0007669"/>
    <property type="project" value="UniProtKB-UniRule"/>
</dbReference>
<comment type="function">
    <text evidence="5">Isomerase that catalyzes the conversion of deoxy-ribose 1-phosphate (dRib-1-P) and ribose 1-phosphate (Rib-1-P) to deoxy-ribose 5-phosphate (dRib-5-P) and ribose 5-phosphate (Rib-5-P), respectively.</text>
</comment>
<dbReference type="PANTHER" id="PTHR21110:SF0">
    <property type="entry name" value="PHOSPHOPENTOMUTASE"/>
    <property type="match status" value="1"/>
</dbReference>
<comment type="subcellular location">
    <subcellularLocation>
        <location evidence="5">Cytoplasm</location>
    </subcellularLocation>
</comment>
<dbReference type="CDD" id="cd16009">
    <property type="entry name" value="PPM"/>
    <property type="match status" value="1"/>
</dbReference>
<dbReference type="InterPro" id="IPR010045">
    <property type="entry name" value="DeoB"/>
</dbReference>
<dbReference type="EC" id="5.4.2.7" evidence="5 6"/>
<evidence type="ECO:0000259" key="7">
    <source>
        <dbReference type="Pfam" id="PF01676"/>
    </source>
</evidence>
<feature type="binding site" evidence="5">
    <location>
        <position position="282"/>
    </location>
    <ligand>
        <name>Mn(2+)</name>
        <dbReference type="ChEBI" id="CHEBI:29035"/>
        <label>2</label>
    </ligand>
</feature>
<evidence type="ECO:0000256" key="2">
    <source>
        <dbReference type="ARBA" id="ARBA00022723"/>
    </source>
</evidence>